<organism evidence="3">
    <name type="scientific">Clostridioides difficile</name>
    <name type="common">Peptoclostridium difficile</name>
    <dbReference type="NCBI Taxonomy" id="1496"/>
    <lineage>
        <taxon>Bacteria</taxon>
        <taxon>Bacillati</taxon>
        <taxon>Bacillota</taxon>
        <taxon>Clostridia</taxon>
        <taxon>Peptostreptococcales</taxon>
        <taxon>Peptostreptococcaceae</taxon>
        <taxon>Clostridioides</taxon>
    </lineage>
</organism>
<feature type="domain" description="Transposase IS116/IS110/IS902 C-terminal" evidence="2">
    <location>
        <begin position="265"/>
        <end position="349"/>
    </location>
</feature>
<dbReference type="RefSeq" id="WP_003437414.1">
    <property type="nucleotide sequence ID" value="NZ_BIUQ01000022.1"/>
</dbReference>
<dbReference type="GO" id="GO:0003677">
    <property type="term" value="F:DNA binding"/>
    <property type="evidence" value="ECO:0007669"/>
    <property type="project" value="InterPro"/>
</dbReference>
<dbReference type="NCBIfam" id="NF033542">
    <property type="entry name" value="transpos_IS110"/>
    <property type="match status" value="1"/>
</dbReference>
<proteinExistence type="predicted"/>
<dbReference type="GO" id="GO:0004803">
    <property type="term" value="F:transposase activity"/>
    <property type="evidence" value="ECO:0007669"/>
    <property type="project" value="InterPro"/>
</dbReference>
<reference evidence="3" key="1">
    <citation type="submission" date="2019-11" db="EMBL/GenBank/DDBJ databases">
        <authorList>
            <person name="Feng L."/>
        </authorList>
    </citation>
    <scope>NUCLEOTIDE SEQUENCE</scope>
    <source>
        <strain evidence="3">PdifficileLFYP43</strain>
    </source>
</reference>
<dbReference type="GO" id="GO:0006313">
    <property type="term" value="P:DNA transposition"/>
    <property type="evidence" value="ECO:0007669"/>
    <property type="project" value="InterPro"/>
</dbReference>
<dbReference type="EMBL" id="CACRUR010000024">
    <property type="protein sequence ID" value="VYU65731.1"/>
    <property type="molecule type" value="Genomic_DNA"/>
</dbReference>
<dbReference type="Pfam" id="PF02371">
    <property type="entry name" value="Transposase_20"/>
    <property type="match status" value="1"/>
</dbReference>
<sequence length="389" mass="44119">MFYIGIDVGKFNHCACVISSEGEVLIEPFFFTNNLDGFDSFIKAVKKFKSPRHIVGLEATGHYGDNLINFLITHDYEVALINPLTTDAKRKSKIRKTKNDKKDTFLICSVLFDRDYTRVTQRKLDMKQARELTRYHASIAEDINQKKNQLQKCIDIVIPEFNTWFKTKYSKAYMAVLKEFGSSYNLASANLAHLKKVLKPKSSGSRVNIDASSLRSSAKKSIGENNEAVTLEIKMLIENIELLASQLKTVDKKIEELAVKLDSPIFSIPGIGIYTGMSILSEIGDIHNFSSAVKVMGFAGVDPGTYQSGEYSAPRTALSKRGSRYLRKSLYQCILTVCKYNLTFNKYYKLKRLQGKSHRCAQGHSVRKLIRVIYKLLSENIQFDEKLLI</sequence>
<feature type="domain" description="Transposase IS110-like N-terminal" evidence="1">
    <location>
        <begin position="4"/>
        <end position="159"/>
    </location>
</feature>
<dbReference type="InterPro" id="IPR002525">
    <property type="entry name" value="Transp_IS110-like_N"/>
</dbReference>
<evidence type="ECO:0000259" key="2">
    <source>
        <dbReference type="Pfam" id="PF02371"/>
    </source>
</evidence>
<dbReference type="Pfam" id="PF01548">
    <property type="entry name" value="DEDD_Tnp_IS110"/>
    <property type="match status" value="1"/>
</dbReference>
<accession>A0A6N3GPC4</accession>
<protein>
    <submittedName>
        <fullName evidence="3">Transposase IS116/IS110/IS902 family protein</fullName>
    </submittedName>
</protein>
<dbReference type="AlphaFoldDB" id="A0A6N3GPC4"/>
<dbReference type="InterPro" id="IPR047650">
    <property type="entry name" value="Transpos_IS110"/>
</dbReference>
<dbReference type="PANTHER" id="PTHR33055:SF15">
    <property type="entry name" value="TRANSPOSASE-RELATED"/>
    <property type="match status" value="1"/>
</dbReference>
<gene>
    <name evidence="3" type="ORF">PDLFYP43_00774</name>
</gene>
<name>A0A6N3GPC4_CLODI</name>
<evidence type="ECO:0000259" key="1">
    <source>
        <dbReference type="Pfam" id="PF01548"/>
    </source>
</evidence>
<dbReference type="PANTHER" id="PTHR33055">
    <property type="entry name" value="TRANSPOSASE FOR INSERTION SEQUENCE ELEMENT IS1111A"/>
    <property type="match status" value="1"/>
</dbReference>
<evidence type="ECO:0000313" key="3">
    <source>
        <dbReference type="EMBL" id="VYU65731.1"/>
    </source>
</evidence>
<dbReference type="InterPro" id="IPR003346">
    <property type="entry name" value="Transposase_20"/>
</dbReference>